<organism evidence="3 4">
    <name type="scientific">Rhizoclosmatium globosum</name>
    <dbReference type="NCBI Taxonomy" id="329046"/>
    <lineage>
        <taxon>Eukaryota</taxon>
        <taxon>Fungi</taxon>
        <taxon>Fungi incertae sedis</taxon>
        <taxon>Chytridiomycota</taxon>
        <taxon>Chytridiomycota incertae sedis</taxon>
        <taxon>Chytridiomycetes</taxon>
        <taxon>Chytridiales</taxon>
        <taxon>Chytriomycetaceae</taxon>
        <taxon>Rhizoclosmatium</taxon>
    </lineage>
</organism>
<keyword evidence="4" id="KW-1185">Reference proteome</keyword>
<dbReference type="EMBL" id="MCGO01000007">
    <property type="protein sequence ID" value="ORY50403.1"/>
    <property type="molecule type" value="Genomic_DNA"/>
</dbReference>
<feature type="compositionally biased region" description="Low complexity" evidence="1">
    <location>
        <begin position="155"/>
        <end position="212"/>
    </location>
</feature>
<feature type="compositionally biased region" description="Low complexity" evidence="1">
    <location>
        <begin position="279"/>
        <end position="318"/>
    </location>
</feature>
<feature type="region of interest" description="Disordered" evidence="1">
    <location>
        <begin position="277"/>
        <end position="372"/>
    </location>
</feature>
<keyword evidence="2" id="KW-0732">Signal</keyword>
<comment type="caution">
    <text evidence="3">The sequence shown here is derived from an EMBL/GenBank/DDBJ whole genome shotgun (WGS) entry which is preliminary data.</text>
</comment>
<feature type="region of interest" description="Disordered" evidence="1">
    <location>
        <begin position="101"/>
        <end position="212"/>
    </location>
</feature>
<evidence type="ECO:0000313" key="4">
    <source>
        <dbReference type="Proteomes" id="UP000193642"/>
    </source>
</evidence>
<accession>A0A1Y2CTQ2</accession>
<gene>
    <name evidence="3" type="ORF">BCR33DRAFT_528623</name>
</gene>
<feature type="region of interest" description="Disordered" evidence="1">
    <location>
        <begin position="232"/>
        <end position="260"/>
    </location>
</feature>
<evidence type="ECO:0000313" key="3">
    <source>
        <dbReference type="EMBL" id="ORY50403.1"/>
    </source>
</evidence>
<name>A0A1Y2CTQ2_9FUNG</name>
<feature type="compositionally biased region" description="Gly residues" evidence="1">
    <location>
        <begin position="139"/>
        <end position="154"/>
    </location>
</feature>
<feature type="compositionally biased region" description="Low complexity" evidence="1">
    <location>
        <begin position="101"/>
        <end position="114"/>
    </location>
</feature>
<feature type="compositionally biased region" description="Low complexity" evidence="1">
    <location>
        <begin position="325"/>
        <end position="354"/>
    </location>
</feature>
<evidence type="ECO:0000256" key="1">
    <source>
        <dbReference type="SAM" id="MobiDB-lite"/>
    </source>
</evidence>
<sequence>MALFLLNCLFFFSHPLLDSKNTLFPSIPPLPSLQPPLSHYTPDSPRPSETESLCIGILVGTQTRMSGQTPAPPKVLSFAQMAQKSAAATAAAAAAATAAAQPPSQAQPVSATSSKAPSPVVAAQQMDASAPARGQQNSGRGGRGGNSARGGRGGSANNNSNNNNNRQQSQQQQQPQSQSQSQNQNQQQQKPFSFAAAAAKQAAAAPVEAAVEAGKPPIAPKEAVAFKPNVAAPTGTTTKVKFGSASDETESVTAPIENAVENIENNEPVVVSIPKVRNASKSPAPKPSSIQESAANAAPVPVTVTAPVPAPVAAQQPQQDEEEVAQTPQQQQQQQQMPPQQHQQQQYQQYPGQYAHPSDVYGSNSRTRIQPI</sequence>
<dbReference type="AlphaFoldDB" id="A0A1Y2CTQ2"/>
<feature type="chain" id="PRO_5013231607" evidence="2">
    <location>
        <begin position="20"/>
        <end position="372"/>
    </location>
</feature>
<feature type="compositionally biased region" description="Polar residues" evidence="1">
    <location>
        <begin position="361"/>
        <end position="372"/>
    </location>
</feature>
<reference evidence="3 4" key="1">
    <citation type="submission" date="2016-07" db="EMBL/GenBank/DDBJ databases">
        <title>Pervasive Adenine N6-methylation of Active Genes in Fungi.</title>
        <authorList>
            <consortium name="DOE Joint Genome Institute"/>
            <person name="Mondo S.J."/>
            <person name="Dannebaum R.O."/>
            <person name="Kuo R.C."/>
            <person name="Labutti K."/>
            <person name="Haridas S."/>
            <person name="Kuo A."/>
            <person name="Salamov A."/>
            <person name="Ahrendt S.R."/>
            <person name="Lipzen A."/>
            <person name="Sullivan W."/>
            <person name="Andreopoulos W.B."/>
            <person name="Clum A."/>
            <person name="Lindquist E."/>
            <person name="Daum C."/>
            <person name="Ramamoorthy G.K."/>
            <person name="Gryganskyi A."/>
            <person name="Culley D."/>
            <person name="Magnuson J.K."/>
            <person name="James T.Y."/>
            <person name="O'Malley M.A."/>
            <person name="Stajich J.E."/>
            <person name="Spatafora J.W."/>
            <person name="Visel A."/>
            <person name="Grigoriev I.V."/>
        </authorList>
    </citation>
    <scope>NUCLEOTIDE SEQUENCE [LARGE SCALE GENOMIC DNA]</scope>
    <source>
        <strain evidence="3 4">JEL800</strain>
    </source>
</reference>
<dbReference type="OrthoDB" id="10589762at2759"/>
<feature type="signal peptide" evidence="2">
    <location>
        <begin position="1"/>
        <end position="19"/>
    </location>
</feature>
<proteinExistence type="predicted"/>
<protein>
    <submittedName>
        <fullName evidence="3">Uncharacterized protein</fullName>
    </submittedName>
</protein>
<dbReference type="Proteomes" id="UP000193642">
    <property type="component" value="Unassembled WGS sequence"/>
</dbReference>
<evidence type="ECO:0000256" key="2">
    <source>
        <dbReference type="SAM" id="SignalP"/>
    </source>
</evidence>